<proteinExistence type="predicted"/>
<feature type="chain" id="PRO_5040443536" evidence="1">
    <location>
        <begin position="25"/>
        <end position="320"/>
    </location>
</feature>
<dbReference type="Proteomes" id="UP000807025">
    <property type="component" value="Unassembled WGS sequence"/>
</dbReference>
<keyword evidence="3" id="KW-1185">Reference proteome</keyword>
<reference evidence="2" key="1">
    <citation type="submission" date="2020-11" db="EMBL/GenBank/DDBJ databases">
        <authorList>
            <consortium name="DOE Joint Genome Institute"/>
            <person name="Ahrendt S."/>
            <person name="Riley R."/>
            <person name="Andreopoulos W."/>
            <person name="Labutti K."/>
            <person name="Pangilinan J."/>
            <person name="Ruiz-Duenas F.J."/>
            <person name="Barrasa J.M."/>
            <person name="Sanchez-Garcia M."/>
            <person name="Camarero S."/>
            <person name="Miyauchi S."/>
            <person name="Serrano A."/>
            <person name="Linde D."/>
            <person name="Babiker R."/>
            <person name="Drula E."/>
            <person name="Ayuso-Fernandez I."/>
            <person name="Pacheco R."/>
            <person name="Padilla G."/>
            <person name="Ferreira P."/>
            <person name="Barriuso J."/>
            <person name="Kellner H."/>
            <person name="Castanera R."/>
            <person name="Alfaro M."/>
            <person name="Ramirez L."/>
            <person name="Pisabarro A.G."/>
            <person name="Kuo A."/>
            <person name="Tritt A."/>
            <person name="Lipzen A."/>
            <person name="He G."/>
            <person name="Yan M."/>
            <person name="Ng V."/>
            <person name="Cullen D."/>
            <person name="Martin F."/>
            <person name="Rosso M.-N."/>
            <person name="Henrissat B."/>
            <person name="Hibbett D."/>
            <person name="Martinez A.T."/>
            <person name="Grigoriev I.V."/>
        </authorList>
    </citation>
    <scope>NUCLEOTIDE SEQUENCE</scope>
    <source>
        <strain evidence="2">ATCC 90797</strain>
    </source>
</reference>
<comment type="caution">
    <text evidence="2">The sequence shown here is derived from an EMBL/GenBank/DDBJ whole genome shotgun (WGS) entry which is preliminary data.</text>
</comment>
<dbReference type="OrthoDB" id="4540290at2759"/>
<keyword evidence="1" id="KW-0732">Signal</keyword>
<evidence type="ECO:0000313" key="2">
    <source>
        <dbReference type="EMBL" id="KAF9500303.1"/>
    </source>
</evidence>
<name>A0A9P6DJC7_PLEER</name>
<protein>
    <submittedName>
        <fullName evidence="2">Uncharacterized protein</fullName>
    </submittedName>
</protein>
<dbReference type="EMBL" id="MU154528">
    <property type="protein sequence ID" value="KAF9500303.1"/>
    <property type="molecule type" value="Genomic_DNA"/>
</dbReference>
<accession>A0A9P6DJC7</accession>
<evidence type="ECO:0000256" key="1">
    <source>
        <dbReference type="SAM" id="SignalP"/>
    </source>
</evidence>
<feature type="signal peptide" evidence="1">
    <location>
        <begin position="1"/>
        <end position="24"/>
    </location>
</feature>
<gene>
    <name evidence="2" type="ORF">BDN71DRAFT_1574449</name>
</gene>
<dbReference type="AlphaFoldDB" id="A0A9P6DJC7"/>
<organism evidence="2 3">
    <name type="scientific">Pleurotus eryngii</name>
    <name type="common">Boletus of the steppes</name>
    <dbReference type="NCBI Taxonomy" id="5323"/>
    <lineage>
        <taxon>Eukaryota</taxon>
        <taxon>Fungi</taxon>
        <taxon>Dikarya</taxon>
        <taxon>Basidiomycota</taxon>
        <taxon>Agaricomycotina</taxon>
        <taxon>Agaricomycetes</taxon>
        <taxon>Agaricomycetidae</taxon>
        <taxon>Agaricales</taxon>
        <taxon>Pleurotineae</taxon>
        <taxon>Pleurotaceae</taxon>
        <taxon>Pleurotus</taxon>
    </lineage>
</organism>
<sequence>MLVVTWILTTSAASLLLSASSILAAPSEEPHLYSRQNRPGIGAGPATATDGSTIVENQVVINGLNMRFKVSAPTTELVSTVGVKNGTLGVNILFHGDGGTSFFDFPNQGVKGGLMGVALLSPDPGLRWGGSGVAHSAAVNQFITTELPKIVNFDKSKIFMEGISGGAIMLSGHTIPTFGASLGVKGVIMGCGGTAPQVQVQGDISSIRIHWQTTVNELASLKQTIPRGVAAYSQIATNAGFSAAQVNQLQTADGSPNGGHCAFDTRGFVSGVQLLTDNFASILAGQGTLNGVSVNKVRTSLEFVWINVYLHHMVGRSRGR</sequence>
<evidence type="ECO:0000313" key="3">
    <source>
        <dbReference type="Proteomes" id="UP000807025"/>
    </source>
</evidence>